<accession>A0ABV7TNK7</accession>
<proteinExistence type="predicted"/>
<keyword evidence="3" id="KW-1185">Reference proteome</keyword>
<keyword evidence="1" id="KW-0732">Signal</keyword>
<feature type="chain" id="PRO_5046712815" evidence="1">
    <location>
        <begin position="38"/>
        <end position="290"/>
    </location>
</feature>
<dbReference type="Proteomes" id="UP001595629">
    <property type="component" value="Unassembled WGS sequence"/>
</dbReference>
<comment type="caution">
    <text evidence="2">The sequence shown here is derived from an EMBL/GenBank/DDBJ whole genome shotgun (WGS) entry which is preliminary data.</text>
</comment>
<name>A0ABV7TNK7_9RHOB</name>
<dbReference type="RefSeq" id="WP_386737423.1">
    <property type="nucleotide sequence ID" value="NZ_JBHRXI010000041.1"/>
</dbReference>
<evidence type="ECO:0000313" key="2">
    <source>
        <dbReference type="EMBL" id="MFC3616119.1"/>
    </source>
</evidence>
<feature type="signal peptide" evidence="1">
    <location>
        <begin position="1"/>
        <end position="37"/>
    </location>
</feature>
<gene>
    <name evidence="2" type="ORF">ACFORG_20445</name>
</gene>
<feature type="non-terminal residue" evidence="2">
    <location>
        <position position="290"/>
    </location>
</feature>
<organism evidence="2 3">
    <name type="scientific">Lutimaribacter marinistellae</name>
    <dbReference type="NCBI Taxonomy" id="1820329"/>
    <lineage>
        <taxon>Bacteria</taxon>
        <taxon>Pseudomonadati</taxon>
        <taxon>Pseudomonadota</taxon>
        <taxon>Alphaproteobacteria</taxon>
        <taxon>Rhodobacterales</taxon>
        <taxon>Roseobacteraceae</taxon>
        <taxon>Lutimaribacter</taxon>
    </lineage>
</organism>
<sequence>MTPQLTDPAQARRNSGCLLLLLASCLVLPVGSDSAQAAEGGGSHYLPGAVGDIFLALPPEPGFQVANVSWFQTGSLGTTLLEGQVGLGLETDTFINMTSVSYTFEQPVLGGRYTVGMAIPFGYATLDGAITGPLGGRLPFSDSSFALSDIAFTPIQLNWSSGPWSFRFSETIIAPTGAYSTSDGDLVNLGRNYWSFDTVGVVTWFNPESGTEVSASAGIMINTENPATNYKTGNEFHLDATFNQFVAPDLAIGLRGYYYKQLTADSGAGATLGAFKSSSYGIGPGFVWIP</sequence>
<reference evidence="3" key="1">
    <citation type="journal article" date="2019" name="Int. J. Syst. Evol. Microbiol.">
        <title>The Global Catalogue of Microorganisms (GCM) 10K type strain sequencing project: providing services to taxonomists for standard genome sequencing and annotation.</title>
        <authorList>
            <consortium name="The Broad Institute Genomics Platform"/>
            <consortium name="The Broad Institute Genome Sequencing Center for Infectious Disease"/>
            <person name="Wu L."/>
            <person name="Ma J."/>
        </authorList>
    </citation>
    <scope>NUCLEOTIDE SEQUENCE [LARGE SCALE GENOMIC DNA]</scope>
    <source>
        <strain evidence="3">KCTC 42911</strain>
    </source>
</reference>
<protein>
    <submittedName>
        <fullName evidence="2">Transporter</fullName>
    </submittedName>
</protein>
<evidence type="ECO:0000313" key="3">
    <source>
        <dbReference type="Proteomes" id="UP001595629"/>
    </source>
</evidence>
<dbReference type="EMBL" id="JBHRXI010000041">
    <property type="protein sequence ID" value="MFC3616119.1"/>
    <property type="molecule type" value="Genomic_DNA"/>
</dbReference>
<evidence type="ECO:0000256" key="1">
    <source>
        <dbReference type="SAM" id="SignalP"/>
    </source>
</evidence>
<dbReference type="InterPro" id="IPR025737">
    <property type="entry name" value="FApF"/>
</dbReference>
<dbReference type="Pfam" id="PF13557">
    <property type="entry name" value="Phenol_MetA_deg"/>
    <property type="match status" value="1"/>
</dbReference>